<dbReference type="EMBL" id="JAPDOD010000001">
    <property type="protein sequence ID" value="MDA0158929.1"/>
    <property type="molecule type" value="Genomic_DNA"/>
</dbReference>
<organism evidence="3 4">
    <name type="scientific">Solirubrobacter ginsenosidimutans</name>
    <dbReference type="NCBI Taxonomy" id="490573"/>
    <lineage>
        <taxon>Bacteria</taxon>
        <taxon>Bacillati</taxon>
        <taxon>Actinomycetota</taxon>
        <taxon>Thermoleophilia</taxon>
        <taxon>Solirubrobacterales</taxon>
        <taxon>Solirubrobacteraceae</taxon>
        <taxon>Solirubrobacter</taxon>
    </lineage>
</organism>
<gene>
    <name evidence="3" type="ORF">OM076_01530</name>
</gene>
<comment type="caution">
    <text evidence="3">The sequence shown here is derived from an EMBL/GenBank/DDBJ whole genome shotgun (WGS) entry which is preliminary data.</text>
</comment>
<evidence type="ECO:0000313" key="3">
    <source>
        <dbReference type="EMBL" id="MDA0158929.1"/>
    </source>
</evidence>
<keyword evidence="4" id="KW-1185">Reference proteome</keyword>
<feature type="domain" description="DUF7144" evidence="2">
    <location>
        <begin position="1"/>
        <end position="110"/>
    </location>
</feature>
<reference evidence="3" key="1">
    <citation type="submission" date="2022-10" db="EMBL/GenBank/DDBJ databases">
        <title>The WGS of Solirubrobacter ginsenosidimutans DSM 21036.</title>
        <authorList>
            <person name="Jiang Z."/>
        </authorList>
    </citation>
    <scope>NUCLEOTIDE SEQUENCE</scope>
    <source>
        <strain evidence="3">DSM 21036</strain>
    </source>
</reference>
<evidence type="ECO:0000256" key="1">
    <source>
        <dbReference type="SAM" id="Phobius"/>
    </source>
</evidence>
<feature type="transmembrane region" description="Helical" evidence="1">
    <location>
        <begin position="68"/>
        <end position="88"/>
    </location>
</feature>
<keyword evidence="1" id="KW-0472">Membrane</keyword>
<feature type="transmembrane region" description="Helical" evidence="1">
    <location>
        <begin position="42"/>
        <end position="61"/>
    </location>
</feature>
<keyword evidence="1" id="KW-0812">Transmembrane</keyword>
<dbReference type="AlphaFoldDB" id="A0A9X3MM37"/>
<proteinExistence type="predicted"/>
<protein>
    <recommendedName>
        <fullName evidence="2">DUF7144 domain-containing protein</fullName>
    </recommendedName>
</protein>
<evidence type="ECO:0000259" key="2">
    <source>
        <dbReference type="Pfam" id="PF23636"/>
    </source>
</evidence>
<evidence type="ECO:0000313" key="4">
    <source>
        <dbReference type="Proteomes" id="UP001149140"/>
    </source>
</evidence>
<name>A0A9X3MM37_9ACTN</name>
<dbReference type="Pfam" id="PF23636">
    <property type="entry name" value="DUF7144"/>
    <property type="match status" value="1"/>
</dbReference>
<dbReference type="InterPro" id="IPR055568">
    <property type="entry name" value="DUF7144"/>
</dbReference>
<keyword evidence="1" id="KW-1133">Transmembrane helix</keyword>
<accession>A0A9X3MM37</accession>
<sequence length="116" mass="12308">MFAATYLALAGAANLIWGVTSLAKKEHFAEGGLLFSNLETWGWISLAIAGVQLVTAVLLGLRWFGGTLLAMFVAVCGVLANFLMFGAYPAWSSIAIVCNALVLWAVTAHGDAFIRD</sequence>
<feature type="transmembrane region" description="Helical" evidence="1">
    <location>
        <begin position="94"/>
        <end position="114"/>
    </location>
</feature>
<dbReference type="Proteomes" id="UP001149140">
    <property type="component" value="Unassembled WGS sequence"/>
</dbReference>
<dbReference type="RefSeq" id="WP_270037561.1">
    <property type="nucleotide sequence ID" value="NZ_JAPDOD010000001.1"/>
</dbReference>